<accession>A0ABY1NBF4</accession>
<dbReference type="NCBIfam" id="TIGR00287">
    <property type="entry name" value="cas1"/>
    <property type="match status" value="1"/>
</dbReference>
<keyword evidence="7 10" id="KW-0238">DNA-binding</keyword>
<evidence type="ECO:0000256" key="4">
    <source>
        <dbReference type="ARBA" id="ARBA00022801"/>
    </source>
</evidence>
<comment type="cofactor">
    <cofactor evidence="10">
        <name>Mg(2+)</name>
        <dbReference type="ChEBI" id="CHEBI:18420"/>
    </cofactor>
    <cofactor evidence="10">
        <name>Mn(2+)</name>
        <dbReference type="ChEBI" id="CHEBI:29035"/>
    </cofactor>
</comment>
<gene>
    <name evidence="10" type="primary">cas1</name>
    <name evidence="11" type="ORF">SAMN06265339_0285</name>
</gene>
<feature type="binding site" evidence="10">
    <location>
        <position position="223"/>
    </location>
    <ligand>
        <name>Mn(2+)</name>
        <dbReference type="ChEBI" id="CHEBI:29035"/>
    </ligand>
</feature>
<proteinExistence type="inferred from homology"/>
<dbReference type="EC" id="3.1.-.-" evidence="10"/>
<keyword evidence="5 10" id="KW-0460">Magnesium</keyword>
<dbReference type="InterPro" id="IPR042206">
    <property type="entry name" value="CRISPR-assoc_Cas1_C"/>
</dbReference>
<keyword evidence="12" id="KW-1185">Reference proteome</keyword>
<comment type="subunit">
    <text evidence="9 10">Homodimer, forms a heterotetramer with a Cas2 homodimer.</text>
</comment>
<evidence type="ECO:0000313" key="12">
    <source>
        <dbReference type="Proteomes" id="UP001157911"/>
    </source>
</evidence>
<dbReference type="CDD" id="cd09634">
    <property type="entry name" value="Cas1_I-II-III"/>
    <property type="match status" value="1"/>
</dbReference>
<keyword evidence="8 10" id="KW-0464">Manganese</keyword>
<organism evidence="11 12">
    <name type="scientific">Desulfurobacterium pacificum</name>
    <dbReference type="NCBI Taxonomy" id="240166"/>
    <lineage>
        <taxon>Bacteria</taxon>
        <taxon>Pseudomonadati</taxon>
        <taxon>Aquificota</taxon>
        <taxon>Aquificia</taxon>
        <taxon>Desulfurobacteriales</taxon>
        <taxon>Desulfurobacteriaceae</taxon>
        <taxon>Desulfurobacterium</taxon>
    </lineage>
</organism>
<evidence type="ECO:0000256" key="5">
    <source>
        <dbReference type="ARBA" id="ARBA00022842"/>
    </source>
</evidence>
<keyword evidence="6 10" id="KW-0051">Antiviral defense</keyword>
<evidence type="ECO:0000256" key="1">
    <source>
        <dbReference type="ARBA" id="ARBA00022722"/>
    </source>
</evidence>
<sequence>MKGYLFVTTPGACISRKGNVLIVETTERKTQIPIGIIKHVFLFGTVNITVPAIRLLSSRGKFVFLLNRYGRLVSVVYPEFFGSDNNIRMNQYLTFSNEERKIAITKELLQRKLEVTKLVIYNLYASRNLKPENLNEWAEGIRASILSAENLQSLLGIDGNISRYLYGKFSSFNESPFYFERREYYPPPDPVNALLSLSFSIFYSIMHPLVLSFGFDPYLGFFHIRRGKHAALCSDVMEIVRPRLAEFVFTALNDEFFEEGDFSKDKGGMFLRTEALKSFVKLFSDVVIHGKDEAFMSEVIAFLNWLKEEVKK</sequence>
<evidence type="ECO:0000256" key="7">
    <source>
        <dbReference type="ARBA" id="ARBA00023125"/>
    </source>
</evidence>
<dbReference type="InterPro" id="IPR050646">
    <property type="entry name" value="Cas1"/>
</dbReference>
<evidence type="ECO:0000256" key="9">
    <source>
        <dbReference type="ARBA" id="ARBA00038592"/>
    </source>
</evidence>
<evidence type="ECO:0000256" key="3">
    <source>
        <dbReference type="ARBA" id="ARBA00022759"/>
    </source>
</evidence>
<name>A0ABY1NBF4_9BACT</name>
<comment type="caution">
    <text evidence="11">The sequence shown here is derived from an EMBL/GenBank/DDBJ whole genome shotgun (WGS) entry which is preliminary data.</text>
</comment>
<dbReference type="PANTHER" id="PTHR34353">
    <property type="entry name" value="CRISPR-ASSOCIATED ENDONUCLEASE CAS1 1"/>
    <property type="match status" value="1"/>
</dbReference>
<dbReference type="InterPro" id="IPR042211">
    <property type="entry name" value="CRISPR-assoc_Cas1_N"/>
</dbReference>
<reference evidence="11 12" key="1">
    <citation type="submission" date="2017-05" db="EMBL/GenBank/DDBJ databases">
        <authorList>
            <person name="Varghese N."/>
            <person name="Submissions S."/>
        </authorList>
    </citation>
    <scope>NUCLEOTIDE SEQUENCE [LARGE SCALE GENOMIC DNA]</scope>
    <source>
        <strain evidence="11 12">DSM 15522</strain>
    </source>
</reference>
<keyword evidence="1 10" id="KW-0540">Nuclease</keyword>
<keyword evidence="4 10" id="KW-0378">Hydrolase</keyword>
<evidence type="ECO:0000256" key="10">
    <source>
        <dbReference type="HAMAP-Rule" id="MF_01470"/>
    </source>
</evidence>
<keyword evidence="2 10" id="KW-0479">Metal-binding</keyword>
<dbReference type="Pfam" id="PF01867">
    <property type="entry name" value="Cas_Cas1"/>
    <property type="match status" value="1"/>
</dbReference>
<evidence type="ECO:0000313" key="11">
    <source>
        <dbReference type="EMBL" id="SMP05177.1"/>
    </source>
</evidence>
<comment type="function">
    <text evidence="10">CRISPR (clustered regularly interspaced short palindromic repeat), is an adaptive immune system that provides protection against mobile genetic elements (viruses, transposable elements and conjugative plasmids). CRISPR clusters contain spacers, sequences complementary to antecedent mobile elements, and target invading nucleic acids. CRISPR clusters are transcribed and processed into CRISPR RNA (crRNA). Acts as a dsDNA endonuclease. Involved in the integration of spacer DNA into the CRISPR cassette.</text>
</comment>
<dbReference type="PANTHER" id="PTHR34353:SF2">
    <property type="entry name" value="CRISPR-ASSOCIATED ENDONUCLEASE CAS1 1"/>
    <property type="match status" value="1"/>
</dbReference>
<dbReference type="RefSeq" id="WP_283399793.1">
    <property type="nucleotide sequence ID" value="NZ_FXUB01000001.1"/>
</dbReference>
<dbReference type="Proteomes" id="UP001157911">
    <property type="component" value="Unassembled WGS sequence"/>
</dbReference>
<keyword evidence="3 10" id="KW-0255">Endonuclease</keyword>
<dbReference type="HAMAP" id="MF_01470">
    <property type="entry name" value="Cas1"/>
    <property type="match status" value="1"/>
</dbReference>
<evidence type="ECO:0000256" key="6">
    <source>
        <dbReference type="ARBA" id="ARBA00023118"/>
    </source>
</evidence>
<evidence type="ECO:0000256" key="2">
    <source>
        <dbReference type="ARBA" id="ARBA00022723"/>
    </source>
</evidence>
<dbReference type="Gene3D" id="1.20.120.920">
    <property type="entry name" value="CRISPR-associated endonuclease Cas1, C-terminal domain"/>
    <property type="match status" value="1"/>
</dbReference>
<protein>
    <recommendedName>
        <fullName evidence="10">CRISPR-associated endonuclease Cas1</fullName>
        <ecNumber evidence="10">3.1.-.-</ecNumber>
    </recommendedName>
</protein>
<feature type="binding site" evidence="10">
    <location>
        <position position="238"/>
    </location>
    <ligand>
        <name>Mn(2+)</name>
        <dbReference type="ChEBI" id="CHEBI:29035"/>
    </ligand>
</feature>
<comment type="caution">
    <text evidence="10">Lacks conserved residue(s) required for the propagation of feature annotation.</text>
</comment>
<dbReference type="EMBL" id="FXUB01000001">
    <property type="protein sequence ID" value="SMP05177.1"/>
    <property type="molecule type" value="Genomic_DNA"/>
</dbReference>
<dbReference type="Gene3D" id="3.100.10.20">
    <property type="entry name" value="CRISPR-associated endonuclease Cas1, N-terminal domain"/>
    <property type="match status" value="1"/>
</dbReference>
<dbReference type="InterPro" id="IPR002729">
    <property type="entry name" value="CRISPR-assoc_Cas1"/>
</dbReference>
<evidence type="ECO:0000256" key="8">
    <source>
        <dbReference type="ARBA" id="ARBA00023211"/>
    </source>
</evidence>
<comment type="similarity">
    <text evidence="10">Belongs to the CRISPR-associated endonuclease Cas1 family.</text>
</comment>